<dbReference type="RefSeq" id="WP_184985426.1">
    <property type="nucleotide sequence ID" value="NZ_BAAALO010000019.1"/>
</dbReference>
<evidence type="ECO:0000313" key="2">
    <source>
        <dbReference type="EMBL" id="MBB6475819.1"/>
    </source>
</evidence>
<feature type="transmembrane region" description="Helical" evidence="1">
    <location>
        <begin position="109"/>
        <end position="137"/>
    </location>
</feature>
<evidence type="ECO:0000313" key="3">
    <source>
        <dbReference type="Proteomes" id="UP000555564"/>
    </source>
</evidence>
<feature type="transmembrane region" description="Helical" evidence="1">
    <location>
        <begin position="39"/>
        <end position="59"/>
    </location>
</feature>
<keyword evidence="1" id="KW-1133">Transmembrane helix</keyword>
<proteinExistence type="predicted"/>
<name>A0A7X0MA86_9ACTN</name>
<keyword evidence="3" id="KW-1185">Reference proteome</keyword>
<sequence length="177" mass="19200">MADISYFEAWEIWLSGRSTLGHDLFGVISMVWVGRIGKIVSFLGGLTILIDIVGVENLGKYVPAIRKVTNTCGCLSIPTVLLTLLLVFNEDSPVWTLFNIPAGTNFLNYVVRFALGMLLLPVILVSGPILISAAYALIESIESSLVKAFSDPQKSKVLLKVAALCLLVGFHFDLLAS</sequence>
<feature type="transmembrane region" description="Helical" evidence="1">
    <location>
        <begin position="157"/>
        <end position="176"/>
    </location>
</feature>
<feature type="transmembrane region" description="Helical" evidence="1">
    <location>
        <begin position="71"/>
        <end position="89"/>
    </location>
</feature>
<evidence type="ECO:0000256" key="1">
    <source>
        <dbReference type="SAM" id="Phobius"/>
    </source>
</evidence>
<keyword evidence="1" id="KW-0812">Transmembrane</keyword>
<protein>
    <submittedName>
        <fullName evidence="2">Uncharacterized protein</fullName>
    </submittedName>
</protein>
<dbReference type="EMBL" id="JACHIU010000001">
    <property type="protein sequence ID" value="MBB6475819.1"/>
    <property type="molecule type" value="Genomic_DNA"/>
</dbReference>
<keyword evidence="1" id="KW-0472">Membrane</keyword>
<dbReference type="Proteomes" id="UP000555564">
    <property type="component" value="Unassembled WGS sequence"/>
</dbReference>
<dbReference type="AlphaFoldDB" id="A0A7X0MA86"/>
<gene>
    <name evidence="2" type="ORF">BJ992_005250</name>
</gene>
<comment type="caution">
    <text evidence="2">The sequence shown here is derived from an EMBL/GenBank/DDBJ whole genome shotgun (WGS) entry which is preliminary data.</text>
</comment>
<accession>A0A7X0MA86</accession>
<reference evidence="2 3" key="1">
    <citation type="submission" date="2020-08" db="EMBL/GenBank/DDBJ databases">
        <title>Sequencing the genomes of 1000 actinobacteria strains.</title>
        <authorList>
            <person name="Klenk H.-P."/>
        </authorList>
    </citation>
    <scope>NUCLEOTIDE SEQUENCE [LARGE SCALE GENOMIC DNA]</scope>
    <source>
        <strain evidence="2 3">DSM 44936</strain>
    </source>
</reference>
<organism evidence="2 3">
    <name type="scientific">Sphaerisporangium rubeum</name>
    <dbReference type="NCBI Taxonomy" id="321317"/>
    <lineage>
        <taxon>Bacteria</taxon>
        <taxon>Bacillati</taxon>
        <taxon>Actinomycetota</taxon>
        <taxon>Actinomycetes</taxon>
        <taxon>Streptosporangiales</taxon>
        <taxon>Streptosporangiaceae</taxon>
        <taxon>Sphaerisporangium</taxon>
    </lineage>
</organism>